<gene>
    <name evidence="1" type="ORF">MDCFG202_LOCUS170644</name>
</gene>
<evidence type="ECO:0000313" key="2">
    <source>
        <dbReference type="Proteomes" id="UP000746612"/>
    </source>
</evidence>
<organism evidence="1 2">
    <name type="scientific">Gibberella zeae</name>
    <name type="common">Wheat head blight fungus</name>
    <name type="synonym">Fusarium graminearum</name>
    <dbReference type="NCBI Taxonomy" id="5518"/>
    <lineage>
        <taxon>Eukaryota</taxon>
        <taxon>Fungi</taxon>
        <taxon>Dikarya</taxon>
        <taxon>Ascomycota</taxon>
        <taxon>Pezizomycotina</taxon>
        <taxon>Sordariomycetes</taxon>
        <taxon>Hypocreomycetidae</taxon>
        <taxon>Hypocreales</taxon>
        <taxon>Nectriaceae</taxon>
        <taxon>Fusarium</taxon>
    </lineage>
</organism>
<dbReference type="AlphaFoldDB" id="A0A9N8NI55"/>
<evidence type="ECO:0000313" key="1">
    <source>
        <dbReference type="EMBL" id="CAG1977841.1"/>
    </source>
</evidence>
<proteinExistence type="predicted"/>
<dbReference type="Proteomes" id="UP000746612">
    <property type="component" value="Unassembled WGS sequence"/>
</dbReference>
<name>A0A9N8NI55_GIBZA</name>
<comment type="caution">
    <text evidence="1">The sequence shown here is derived from an EMBL/GenBank/DDBJ whole genome shotgun (WGS) entry which is preliminary data.</text>
</comment>
<protein>
    <submittedName>
        <fullName evidence="1">Uncharacterized protein</fullName>
    </submittedName>
</protein>
<dbReference type="EMBL" id="CAJPIJ010000108">
    <property type="protein sequence ID" value="CAG1977841.1"/>
    <property type="molecule type" value="Genomic_DNA"/>
</dbReference>
<accession>A0A9N8NI55</accession>
<reference evidence="1" key="1">
    <citation type="submission" date="2021-03" db="EMBL/GenBank/DDBJ databases">
        <authorList>
            <person name="Alouane T."/>
            <person name="Langin T."/>
            <person name="Bonhomme L."/>
        </authorList>
    </citation>
    <scope>NUCLEOTIDE SEQUENCE</scope>
    <source>
        <strain evidence="1">MDC_Fg202</strain>
    </source>
</reference>
<sequence length="103" mass="11812">MASKRVARRIHHIVPFVDPNMHRAAMTGLCHPRPTRQYVPDRKIDLCVFDSCLCDNSTHDSTDTQQSTPFTPLVDIDNPTNEPFLHCKRIASAMREPLSRRVE</sequence>